<proteinExistence type="predicted"/>
<gene>
    <name evidence="3" type="ORF">ACFPJ4_13565</name>
</gene>
<dbReference type="InterPro" id="IPR029044">
    <property type="entry name" value="Nucleotide-diphossugar_trans"/>
</dbReference>
<accession>A0ABW0NRW8</accession>
<dbReference type="SUPFAM" id="SSF53448">
    <property type="entry name" value="Nucleotide-diphospho-sugar transferases"/>
    <property type="match status" value="1"/>
</dbReference>
<sequence length="198" mass="19354">MTDGAPGPLPGLVPGLVGVVLAAGAGVRAGGPKGLRRLPDGTPWVAHAVSVLQSAGCSTVLVVVGSAAADVAALAPASATVVHAPDASHGLSESLRTALGAAARLPAPEAVLLTLVDLPGMPGAVAARVVAAAPVDAATLRRAVVNGRPTHPVLIGRAHWDAVAASADGDRGAGPYLREHGAAEVECAELWDGADVDS</sequence>
<evidence type="ECO:0000313" key="4">
    <source>
        <dbReference type="Proteomes" id="UP001596039"/>
    </source>
</evidence>
<feature type="transmembrane region" description="Helical" evidence="1">
    <location>
        <begin position="12"/>
        <end position="31"/>
    </location>
</feature>
<evidence type="ECO:0000256" key="1">
    <source>
        <dbReference type="SAM" id="Phobius"/>
    </source>
</evidence>
<dbReference type="PANTHER" id="PTHR43777">
    <property type="entry name" value="MOLYBDENUM COFACTOR CYTIDYLYLTRANSFERASE"/>
    <property type="match status" value="1"/>
</dbReference>
<dbReference type="PANTHER" id="PTHR43777:SF1">
    <property type="entry name" value="MOLYBDENUM COFACTOR CYTIDYLYLTRANSFERASE"/>
    <property type="match status" value="1"/>
</dbReference>
<keyword evidence="3" id="KW-0808">Transferase</keyword>
<dbReference type="Pfam" id="PF12804">
    <property type="entry name" value="NTP_transf_3"/>
    <property type="match status" value="1"/>
</dbReference>
<dbReference type="RefSeq" id="WP_386740986.1">
    <property type="nucleotide sequence ID" value="NZ_JBHSMG010000004.1"/>
</dbReference>
<comment type="caution">
    <text evidence="3">The sequence shown here is derived from an EMBL/GenBank/DDBJ whole genome shotgun (WGS) entry which is preliminary data.</text>
</comment>
<organism evidence="3 4">
    <name type="scientific">Lysinimonas soli</name>
    <dbReference type="NCBI Taxonomy" id="1074233"/>
    <lineage>
        <taxon>Bacteria</taxon>
        <taxon>Bacillati</taxon>
        <taxon>Actinomycetota</taxon>
        <taxon>Actinomycetes</taxon>
        <taxon>Micrococcales</taxon>
        <taxon>Microbacteriaceae</taxon>
        <taxon>Lysinimonas</taxon>
    </lineage>
</organism>
<dbReference type="InterPro" id="IPR025877">
    <property type="entry name" value="MobA-like_NTP_Trfase"/>
</dbReference>
<keyword evidence="4" id="KW-1185">Reference proteome</keyword>
<dbReference type="Gene3D" id="3.90.550.10">
    <property type="entry name" value="Spore Coat Polysaccharide Biosynthesis Protein SpsA, Chain A"/>
    <property type="match status" value="1"/>
</dbReference>
<name>A0ABW0NRW8_9MICO</name>
<evidence type="ECO:0000259" key="2">
    <source>
        <dbReference type="Pfam" id="PF12804"/>
    </source>
</evidence>
<dbReference type="Proteomes" id="UP001596039">
    <property type="component" value="Unassembled WGS sequence"/>
</dbReference>
<dbReference type="EMBL" id="JBHSMG010000004">
    <property type="protein sequence ID" value="MFC5503270.1"/>
    <property type="molecule type" value="Genomic_DNA"/>
</dbReference>
<protein>
    <submittedName>
        <fullName evidence="3">NTP transferase domain-containing protein</fullName>
    </submittedName>
</protein>
<feature type="domain" description="MobA-like NTP transferase" evidence="2">
    <location>
        <begin position="18"/>
        <end position="180"/>
    </location>
</feature>
<reference evidence="4" key="1">
    <citation type="journal article" date="2019" name="Int. J. Syst. Evol. Microbiol.">
        <title>The Global Catalogue of Microorganisms (GCM) 10K type strain sequencing project: providing services to taxonomists for standard genome sequencing and annotation.</title>
        <authorList>
            <consortium name="The Broad Institute Genomics Platform"/>
            <consortium name="The Broad Institute Genome Sequencing Center for Infectious Disease"/>
            <person name="Wu L."/>
            <person name="Ma J."/>
        </authorList>
    </citation>
    <scope>NUCLEOTIDE SEQUENCE [LARGE SCALE GENOMIC DNA]</scope>
    <source>
        <strain evidence="4">CGMCC 4.6997</strain>
    </source>
</reference>
<evidence type="ECO:0000313" key="3">
    <source>
        <dbReference type="EMBL" id="MFC5503270.1"/>
    </source>
</evidence>
<keyword evidence="1" id="KW-0472">Membrane</keyword>
<keyword evidence="1" id="KW-0812">Transmembrane</keyword>
<dbReference type="GO" id="GO:0016740">
    <property type="term" value="F:transferase activity"/>
    <property type="evidence" value="ECO:0007669"/>
    <property type="project" value="UniProtKB-KW"/>
</dbReference>
<keyword evidence="1" id="KW-1133">Transmembrane helix</keyword>